<gene>
    <name evidence="1" type="ORF">CTOB1V02_LOCUS9904</name>
</gene>
<accession>A0A7R8WN00</accession>
<proteinExistence type="predicted"/>
<name>A0A7R8WN00_9CRUS</name>
<dbReference type="EMBL" id="OB664178">
    <property type="protein sequence ID" value="CAD7232063.1"/>
    <property type="molecule type" value="Genomic_DNA"/>
</dbReference>
<dbReference type="AlphaFoldDB" id="A0A7R8WN00"/>
<organism evidence="1">
    <name type="scientific">Cyprideis torosa</name>
    <dbReference type="NCBI Taxonomy" id="163714"/>
    <lineage>
        <taxon>Eukaryota</taxon>
        <taxon>Metazoa</taxon>
        <taxon>Ecdysozoa</taxon>
        <taxon>Arthropoda</taxon>
        <taxon>Crustacea</taxon>
        <taxon>Oligostraca</taxon>
        <taxon>Ostracoda</taxon>
        <taxon>Podocopa</taxon>
        <taxon>Podocopida</taxon>
        <taxon>Cytherocopina</taxon>
        <taxon>Cytheroidea</taxon>
        <taxon>Cytherideidae</taxon>
        <taxon>Cyprideis</taxon>
    </lineage>
</organism>
<sequence length="270" mass="27940">MFLSIVLVLSLTSHFSESKSESAFVIKGDGRNVGPNLNAPGRSLRAAHGRSINYGSGYTNGYTRPNPNPNPNHSGYYGGQSSFYNPSSLGSKYSGTTNYASVSKYIPGSSGTPQYSPVRGTTSYTGYTPVRTNGYQKPYTQTPYGSQGVAVASPQYGYTQQYGQQQYAPYQQYGSQLAYGQQARPQAGLLPLQHQSYPYTQSHGMPNGLLGGSYGGNSLLGGGYGGNSLLGGGYGGNSLLGGGYGGNSLLGGGAGLGGGILGNLMGSLFG</sequence>
<evidence type="ECO:0000313" key="1">
    <source>
        <dbReference type="EMBL" id="CAD7232063.1"/>
    </source>
</evidence>
<reference evidence="1" key="1">
    <citation type="submission" date="2020-11" db="EMBL/GenBank/DDBJ databases">
        <authorList>
            <person name="Tran Van P."/>
        </authorList>
    </citation>
    <scope>NUCLEOTIDE SEQUENCE</scope>
</reference>
<protein>
    <submittedName>
        <fullName evidence="1">Uncharacterized protein</fullName>
    </submittedName>
</protein>